<dbReference type="GO" id="GO:0004407">
    <property type="term" value="F:histone deacetylase activity"/>
    <property type="evidence" value="ECO:0007669"/>
    <property type="project" value="TreeGrafter"/>
</dbReference>
<feature type="compositionally biased region" description="Polar residues" evidence="1">
    <location>
        <begin position="1"/>
        <end position="16"/>
    </location>
</feature>
<dbReference type="Gene3D" id="3.40.800.20">
    <property type="entry name" value="Histone deacetylase domain"/>
    <property type="match status" value="1"/>
</dbReference>
<name>A0A382EU17_9ZZZZ</name>
<sequence length="309" mass="34422">MSTAIITSDTSLNHNAGMSEHPEKPERITAIVEALKKNKKLIWKKTKEFDKEILKATHTPDHINKVNKAFPEKGLHFLDADTVISPGSKDASYDAVGSIITGIDGIENGEFNNFFACVRPPGHHATKDTSMGFCIFNSISCGAMHLLKKYKYKKILILDFDIHHGNGTADIFYNNESVCYISLHQYPFYPGISGNAENRGLYNNCLNIPLPAGTGSREYFDAFEHALKKIKEFKPDYILTSAGFDSYLGDPIGQFNLQTKDFYEITKRILVYAKKYCNGKIGSILEGGYDLSGTAESANEHVNALLEFN</sequence>
<dbReference type="EMBL" id="UINC01046335">
    <property type="protein sequence ID" value="SVB54210.1"/>
    <property type="molecule type" value="Genomic_DNA"/>
</dbReference>
<protein>
    <recommendedName>
        <fullName evidence="2">Histone deacetylase domain-containing protein</fullName>
    </recommendedName>
</protein>
<dbReference type="GO" id="GO:0040029">
    <property type="term" value="P:epigenetic regulation of gene expression"/>
    <property type="evidence" value="ECO:0007669"/>
    <property type="project" value="TreeGrafter"/>
</dbReference>
<dbReference type="PANTHER" id="PTHR10625:SF10">
    <property type="entry name" value="HISTONE DEACETYLASE HDAC1"/>
    <property type="match status" value="1"/>
</dbReference>
<feature type="region of interest" description="Disordered" evidence="1">
    <location>
        <begin position="1"/>
        <end position="22"/>
    </location>
</feature>
<dbReference type="InterPro" id="IPR023696">
    <property type="entry name" value="Ureohydrolase_dom_sf"/>
</dbReference>
<dbReference type="InterPro" id="IPR037138">
    <property type="entry name" value="His_deacetylse_dom_sf"/>
</dbReference>
<accession>A0A382EU17</accession>
<dbReference type="SUPFAM" id="SSF52768">
    <property type="entry name" value="Arginase/deacetylase"/>
    <property type="match status" value="1"/>
</dbReference>
<organism evidence="3">
    <name type="scientific">marine metagenome</name>
    <dbReference type="NCBI Taxonomy" id="408172"/>
    <lineage>
        <taxon>unclassified sequences</taxon>
        <taxon>metagenomes</taxon>
        <taxon>ecological metagenomes</taxon>
    </lineage>
</organism>
<dbReference type="PRINTS" id="PR01270">
    <property type="entry name" value="HDASUPER"/>
</dbReference>
<proteinExistence type="predicted"/>
<dbReference type="CDD" id="cd11599">
    <property type="entry name" value="HDAC_classII_2"/>
    <property type="match status" value="1"/>
</dbReference>
<dbReference type="PANTHER" id="PTHR10625">
    <property type="entry name" value="HISTONE DEACETYLASE HDAC1-RELATED"/>
    <property type="match status" value="1"/>
</dbReference>
<dbReference type="InterPro" id="IPR023801">
    <property type="entry name" value="His_deacetylse_dom"/>
</dbReference>
<evidence type="ECO:0000256" key="1">
    <source>
        <dbReference type="SAM" id="MobiDB-lite"/>
    </source>
</evidence>
<dbReference type="InterPro" id="IPR000286">
    <property type="entry name" value="HDACs"/>
</dbReference>
<gene>
    <name evidence="3" type="ORF">METZ01_LOCUS207064</name>
</gene>
<dbReference type="AlphaFoldDB" id="A0A382EU17"/>
<dbReference type="Pfam" id="PF00850">
    <property type="entry name" value="Hist_deacetyl"/>
    <property type="match status" value="1"/>
</dbReference>
<reference evidence="3" key="1">
    <citation type="submission" date="2018-05" db="EMBL/GenBank/DDBJ databases">
        <authorList>
            <person name="Lanie J.A."/>
            <person name="Ng W.-L."/>
            <person name="Kazmierczak K.M."/>
            <person name="Andrzejewski T.M."/>
            <person name="Davidsen T.M."/>
            <person name="Wayne K.J."/>
            <person name="Tettelin H."/>
            <person name="Glass J.I."/>
            <person name="Rusch D."/>
            <person name="Podicherti R."/>
            <person name="Tsui H.-C.T."/>
            <person name="Winkler M.E."/>
        </authorList>
    </citation>
    <scope>NUCLEOTIDE SEQUENCE</scope>
</reference>
<evidence type="ECO:0000259" key="2">
    <source>
        <dbReference type="Pfam" id="PF00850"/>
    </source>
</evidence>
<feature type="domain" description="Histone deacetylase" evidence="2">
    <location>
        <begin position="21"/>
        <end position="305"/>
    </location>
</feature>
<evidence type="ECO:0000313" key="3">
    <source>
        <dbReference type="EMBL" id="SVB54210.1"/>
    </source>
</evidence>